<evidence type="ECO:0000256" key="2">
    <source>
        <dbReference type="ARBA" id="ARBA00023125"/>
    </source>
</evidence>
<dbReference type="PROSITE" id="PS50043">
    <property type="entry name" value="HTH_LUXR_2"/>
    <property type="match status" value="1"/>
</dbReference>
<dbReference type="AlphaFoldDB" id="A0A076ELG0"/>
<dbReference type="eggNOG" id="COG2197">
    <property type="taxonomic scope" value="Bacteria"/>
</dbReference>
<feature type="domain" description="HTH luxR-type" evidence="4">
    <location>
        <begin position="475"/>
        <end position="540"/>
    </location>
</feature>
<evidence type="ECO:0000256" key="1">
    <source>
        <dbReference type="ARBA" id="ARBA00023015"/>
    </source>
</evidence>
<dbReference type="CDD" id="cd06170">
    <property type="entry name" value="LuxR_C_like"/>
    <property type="match status" value="1"/>
</dbReference>
<dbReference type="SMART" id="SM00421">
    <property type="entry name" value="HTH_LUXR"/>
    <property type="match status" value="1"/>
</dbReference>
<protein>
    <submittedName>
        <fullName evidence="5">LuxR family transcriptional regulator</fullName>
    </submittedName>
</protein>
<dbReference type="InterPro" id="IPR000792">
    <property type="entry name" value="Tscrpt_reg_LuxR_C"/>
</dbReference>
<dbReference type="InterPro" id="IPR036388">
    <property type="entry name" value="WH-like_DNA-bd_sf"/>
</dbReference>
<dbReference type="InterPro" id="IPR011990">
    <property type="entry name" value="TPR-like_helical_dom_sf"/>
</dbReference>
<dbReference type="SUPFAM" id="SSF46894">
    <property type="entry name" value="C-terminal effector domain of the bipartite response regulators"/>
    <property type="match status" value="1"/>
</dbReference>
<name>A0A076ELG0_RHOOP</name>
<dbReference type="Proteomes" id="UP000028488">
    <property type="component" value="Chromosome"/>
</dbReference>
<evidence type="ECO:0000259" key="4">
    <source>
        <dbReference type="PROSITE" id="PS50043"/>
    </source>
</evidence>
<organism evidence="5 6">
    <name type="scientific">Rhodococcus opacus</name>
    <name type="common">Nocardia opaca</name>
    <dbReference type="NCBI Taxonomy" id="37919"/>
    <lineage>
        <taxon>Bacteria</taxon>
        <taxon>Bacillati</taxon>
        <taxon>Actinomycetota</taxon>
        <taxon>Actinomycetes</taxon>
        <taxon>Mycobacteriales</taxon>
        <taxon>Nocardiaceae</taxon>
        <taxon>Rhodococcus</taxon>
    </lineage>
</organism>
<accession>A0A076ELG0</accession>
<dbReference type="SUPFAM" id="SSF48452">
    <property type="entry name" value="TPR-like"/>
    <property type="match status" value="1"/>
</dbReference>
<dbReference type="EMBL" id="CP008947">
    <property type="protein sequence ID" value="AII06596.1"/>
    <property type="molecule type" value="Genomic_DNA"/>
</dbReference>
<dbReference type="InterPro" id="IPR016032">
    <property type="entry name" value="Sig_transdc_resp-reg_C-effctor"/>
</dbReference>
<keyword evidence="1" id="KW-0805">Transcription regulation</keyword>
<dbReference type="PRINTS" id="PR00038">
    <property type="entry name" value="HTHLUXR"/>
</dbReference>
<reference evidence="5 6" key="1">
    <citation type="submission" date="2014-07" db="EMBL/GenBank/DDBJ databases">
        <title>Genome Sequence of Rhodococcus opacus Strain R7, a Biodegrader of Mono- and Polycyclic Aromatic Hydrocarbons.</title>
        <authorList>
            <person name="Di Gennaro P."/>
            <person name="Zampolli J."/>
            <person name="Presti I."/>
            <person name="Cappelletti M."/>
            <person name="D'Ursi P."/>
            <person name="Orro A."/>
            <person name="Mezzelani A."/>
            <person name="Milanesi L."/>
        </authorList>
    </citation>
    <scope>NUCLEOTIDE SEQUENCE [LARGE SCALE GENOMIC DNA]</scope>
    <source>
        <strain evidence="5 6">R7</strain>
    </source>
</reference>
<gene>
    <name evidence="5" type="ORF">EP51_18975</name>
</gene>
<proteinExistence type="predicted"/>
<evidence type="ECO:0000256" key="3">
    <source>
        <dbReference type="ARBA" id="ARBA00023163"/>
    </source>
</evidence>
<evidence type="ECO:0000313" key="6">
    <source>
        <dbReference type="Proteomes" id="UP000028488"/>
    </source>
</evidence>
<dbReference type="Pfam" id="PF00196">
    <property type="entry name" value="GerE"/>
    <property type="match status" value="1"/>
</dbReference>
<dbReference type="GO" id="GO:0003677">
    <property type="term" value="F:DNA binding"/>
    <property type="evidence" value="ECO:0007669"/>
    <property type="project" value="UniProtKB-KW"/>
</dbReference>
<dbReference type="PROSITE" id="PS00622">
    <property type="entry name" value="HTH_LUXR_1"/>
    <property type="match status" value="1"/>
</dbReference>
<keyword evidence="3" id="KW-0804">Transcription</keyword>
<dbReference type="Gene3D" id="1.25.40.10">
    <property type="entry name" value="Tetratricopeptide repeat domain"/>
    <property type="match status" value="1"/>
</dbReference>
<evidence type="ECO:0000313" key="5">
    <source>
        <dbReference type="EMBL" id="AII06596.1"/>
    </source>
</evidence>
<dbReference type="PANTHER" id="PTHR44688:SF16">
    <property type="entry name" value="DNA-BINDING TRANSCRIPTIONAL ACTIVATOR DEVR_DOSR"/>
    <property type="match status" value="1"/>
</dbReference>
<dbReference type="GO" id="GO:0006355">
    <property type="term" value="P:regulation of DNA-templated transcription"/>
    <property type="evidence" value="ECO:0007669"/>
    <property type="project" value="InterPro"/>
</dbReference>
<sequence length="546" mass="59297">MSDAASELRTGRAAYERRDWRGTYARLSGADRQNPLSGDDLELVATAAYLLGDDDASTEWWERAVHEWTRAGRPVRSARCAFWLAFVLIMRGEQARGGGWLGKAQRLLDTAGTDCAERGYLLVPQGLQRIDDGDGTAARDIFHTVMETGTRFADPDLTTLGVLGTGHSLVLLGDVAEAVSAFDEAMVGVTSDEVSPVVAGIVYCAVIEQCQNICDLRRSREWTVALEEWCSSQPDLVPYRGQCLVHRAEILQLQGEWPTAMDSARRAHERLSSHAAAGSAAYVMADLHRLRGEVAQAEKLFLEANRWGRRPQPGLALLRMAQGRVGSAAASIRCAVDESTGAVERARLLPACVDILLAAGDVPAARTAADELDSTATRFAIPYLSALSAQASGSVLHAEGRGSDALTVLRDAWRRWQDIGAPYECARVREMVALVCRDLGDDDTAQMEHDLASATYRQLGAVPDLERLRAEFRPDPTVSTPLTPREVCVLRLVAAGKSNRAVATELFLSEKTVARHLSNIFVKLGISSRSAATAYAYEHRLVGPSA</sequence>
<keyword evidence="2" id="KW-0238">DNA-binding</keyword>
<dbReference type="PANTHER" id="PTHR44688">
    <property type="entry name" value="DNA-BINDING TRANSCRIPTIONAL ACTIVATOR DEVR_DOSR"/>
    <property type="match status" value="1"/>
</dbReference>
<dbReference type="Gene3D" id="1.10.10.10">
    <property type="entry name" value="Winged helix-like DNA-binding domain superfamily/Winged helix DNA-binding domain"/>
    <property type="match status" value="1"/>
</dbReference>
<dbReference type="RefSeq" id="WP_128640102.1">
    <property type="nucleotide sequence ID" value="NZ_CP008947.1"/>
</dbReference>